<dbReference type="InterPro" id="IPR050855">
    <property type="entry name" value="NDM-1-like"/>
</dbReference>
<dbReference type="InterPro" id="IPR037482">
    <property type="entry name" value="ST1585_MBL-fold"/>
</dbReference>
<dbReference type="PANTHER" id="PTHR42951:SF22">
    <property type="entry name" value="METALLO BETA-LACTAMASE SUPERFAMILY LIPOPROTEIN"/>
    <property type="match status" value="1"/>
</dbReference>
<name>A0A125QR34_9BACI</name>
<evidence type="ECO:0000259" key="1">
    <source>
        <dbReference type="SMART" id="SM00849"/>
    </source>
</evidence>
<dbReference type="GO" id="GO:0016787">
    <property type="term" value="F:hydrolase activity"/>
    <property type="evidence" value="ECO:0007669"/>
    <property type="project" value="UniProtKB-KW"/>
</dbReference>
<dbReference type="CDD" id="cd07726">
    <property type="entry name" value="ST1585-like_MBL-fold"/>
    <property type="match status" value="1"/>
</dbReference>
<proteinExistence type="predicted"/>
<protein>
    <submittedName>
        <fullName evidence="2">MBL fold metallo-hydrolase</fullName>
    </submittedName>
</protein>
<evidence type="ECO:0000313" key="3">
    <source>
        <dbReference type="Proteomes" id="UP000064189"/>
    </source>
</evidence>
<dbReference type="EMBL" id="LNNH01000051">
    <property type="protein sequence ID" value="KWW11625.1"/>
    <property type="molecule type" value="Genomic_DNA"/>
</dbReference>
<dbReference type="PANTHER" id="PTHR42951">
    <property type="entry name" value="METALLO-BETA-LACTAMASE DOMAIN-CONTAINING"/>
    <property type="match status" value="1"/>
</dbReference>
<dbReference type="InterPro" id="IPR001279">
    <property type="entry name" value="Metallo-B-lactamas"/>
</dbReference>
<feature type="domain" description="Metallo-beta-lactamase" evidence="1">
    <location>
        <begin position="24"/>
        <end position="228"/>
    </location>
</feature>
<organism evidence="2 3">
    <name type="scientific">Peribacillus simplex</name>
    <dbReference type="NCBI Taxonomy" id="1478"/>
    <lineage>
        <taxon>Bacteria</taxon>
        <taxon>Bacillati</taxon>
        <taxon>Bacillota</taxon>
        <taxon>Bacilli</taxon>
        <taxon>Bacillales</taxon>
        <taxon>Bacillaceae</taxon>
        <taxon>Peribacillus</taxon>
    </lineage>
</organism>
<dbReference type="Pfam" id="PF00753">
    <property type="entry name" value="Lactamase_B"/>
    <property type="match status" value="1"/>
</dbReference>
<dbReference type="AlphaFoldDB" id="A0A125QR34"/>
<accession>A0A125QR34</accession>
<dbReference type="InterPro" id="IPR036866">
    <property type="entry name" value="RibonucZ/Hydroxyglut_hydro"/>
</dbReference>
<dbReference type="SUPFAM" id="SSF56281">
    <property type="entry name" value="Metallo-hydrolase/oxidoreductase"/>
    <property type="match status" value="1"/>
</dbReference>
<keyword evidence="2" id="KW-0378">Hydrolase</keyword>
<keyword evidence="3" id="KW-1185">Reference proteome</keyword>
<gene>
    <name evidence="2" type="ORF">AS888_01225</name>
</gene>
<dbReference type="RefSeq" id="WP_061144124.1">
    <property type="nucleotide sequence ID" value="NZ_LNNH01000051.1"/>
</dbReference>
<comment type="caution">
    <text evidence="2">The sequence shown here is derived from an EMBL/GenBank/DDBJ whole genome shotgun (WGS) entry which is preliminary data.</text>
</comment>
<dbReference type="Proteomes" id="UP000064189">
    <property type="component" value="Unassembled WGS sequence"/>
</dbReference>
<evidence type="ECO:0000313" key="2">
    <source>
        <dbReference type="EMBL" id="KWW11625.1"/>
    </source>
</evidence>
<dbReference type="SMART" id="SM00849">
    <property type="entry name" value="Lactamase_B"/>
    <property type="match status" value="1"/>
</dbReference>
<reference evidence="2 3" key="1">
    <citation type="submission" date="2015-11" db="EMBL/GenBank/DDBJ databases">
        <title>Genome Sequence of Bacillus simplex strain VanAntwerpen2.</title>
        <authorList>
            <person name="Couger M.B."/>
        </authorList>
    </citation>
    <scope>NUCLEOTIDE SEQUENCE [LARGE SCALE GENOMIC DNA]</scope>
    <source>
        <strain evidence="2 3">VanAntwerpen02</strain>
    </source>
</reference>
<sequence>MQNISELGYRISLIDGFDLDRRNRTGTYVIADTDITLVETSASPSIPHLLKGLAELDIAPEDVTYIILTHIHLDHAGGAGLFLQHCPNAKVIVHPKGIRHLEDPTRLIAGAKAVYGEDFNKLFDPILPIPPERMIGKHDRETLQIGDNSTLTFYDTPGHANHHMSIFDSMSKGMFSGDTIGIYYRELDEEGVEFHLPSTSPNQFNPEAMLAAAELYESVGVERIYFGHYGVSENPKEVYRQLQYWLPIFVETAKSAFREYAAFEERVAATSKNIFKVVAAHLEEKGISINHPVFDIISMDLNVSSMGLIDYLMKQEQNK</sequence>
<dbReference type="Gene3D" id="3.60.15.10">
    <property type="entry name" value="Ribonuclease Z/Hydroxyacylglutathione hydrolase-like"/>
    <property type="match status" value="1"/>
</dbReference>